<dbReference type="NCBIfam" id="TIGR01494">
    <property type="entry name" value="ATPase_P-type"/>
    <property type="match status" value="1"/>
</dbReference>
<dbReference type="InterPro" id="IPR001757">
    <property type="entry name" value="P_typ_ATPase"/>
</dbReference>
<evidence type="ECO:0000256" key="2">
    <source>
        <dbReference type="ARBA" id="ARBA00006024"/>
    </source>
</evidence>
<keyword evidence="15" id="KW-0378">Hydrolase</keyword>
<evidence type="ECO:0000256" key="3">
    <source>
        <dbReference type="ARBA" id="ARBA00022539"/>
    </source>
</evidence>
<dbReference type="PANTHER" id="PTHR48085:SF5">
    <property type="entry name" value="CADMIUM_ZINC-TRANSPORTING ATPASE HMA4-RELATED"/>
    <property type="match status" value="1"/>
</dbReference>
<dbReference type="GO" id="GO:0005886">
    <property type="term" value="C:plasma membrane"/>
    <property type="evidence" value="ECO:0007669"/>
    <property type="project" value="UniProtKB-SubCell"/>
</dbReference>
<dbReference type="SUPFAM" id="SSF81665">
    <property type="entry name" value="Calcium ATPase, transmembrane domain M"/>
    <property type="match status" value="1"/>
</dbReference>
<organism evidence="14 16">
    <name type="scientific">Weissella viridescens</name>
    <name type="common">Lactobacillus viridescens</name>
    <dbReference type="NCBI Taxonomy" id="1629"/>
    <lineage>
        <taxon>Bacteria</taxon>
        <taxon>Bacillati</taxon>
        <taxon>Bacillota</taxon>
        <taxon>Bacilli</taxon>
        <taxon>Lactobacillales</taxon>
        <taxon>Lactobacillaceae</taxon>
        <taxon>Weissella</taxon>
    </lineage>
</organism>
<name>A0A0R2H823_WEIVI</name>
<evidence type="ECO:0000313" key="15">
    <source>
        <dbReference type="EMBL" id="SUP52373.1"/>
    </source>
</evidence>
<evidence type="ECO:0000313" key="17">
    <source>
        <dbReference type="Proteomes" id="UP000254621"/>
    </source>
</evidence>
<keyword evidence="6" id="KW-1278">Translocase</keyword>
<keyword evidence="4 12" id="KW-0812">Transmembrane</keyword>
<dbReference type="SUPFAM" id="SSF56784">
    <property type="entry name" value="HAD-like"/>
    <property type="match status" value="1"/>
</dbReference>
<keyword evidence="8" id="KW-0406">Ion transport</keyword>
<dbReference type="Proteomes" id="UP000051992">
    <property type="component" value="Unassembled WGS sequence"/>
</dbReference>
<protein>
    <recommendedName>
        <fullName evidence="10">Cd(2+)-exporting ATPase</fullName>
        <ecNumber evidence="10">7.2.2.21</ecNumber>
    </recommendedName>
</protein>
<keyword evidence="12" id="KW-0067">ATP-binding</keyword>
<dbReference type="InterPro" id="IPR023299">
    <property type="entry name" value="ATPase_P-typ_cyto_dom_N"/>
</dbReference>
<feature type="transmembrane region" description="Helical" evidence="12">
    <location>
        <begin position="246"/>
        <end position="266"/>
    </location>
</feature>
<dbReference type="PRINTS" id="PR00119">
    <property type="entry name" value="CATATPASE"/>
</dbReference>
<evidence type="ECO:0000256" key="7">
    <source>
        <dbReference type="ARBA" id="ARBA00022989"/>
    </source>
</evidence>
<dbReference type="InterPro" id="IPR023298">
    <property type="entry name" value="ATPase_P-typ_TM_dom_sf"/>
</dbReference>
<keyword evidence="5 12" id="KW-0479">Metal-binding</keyword>
<dbReference type="NCBIfam" id="TIGR01525">
    <property type="entry name" value="ATPase-IB_hvy"/>
    <property type="match status" value="1"/>
</dbReference>
<dbReference type="InterPro" id="IPR036412">
    <property type="entry name" value="HAD-like_sf"/>
</dbReference>
<accession>A0A0R2H823</accession>
<dbReference type="RefSeq" id="WP_057744767.1">
    <property type="nucleotide sequence ID" value="NZ_BJLU01000007.1"/>
</dbReference>
<evidence type="ECO:0000313" key="16">
    <source>
        <dbReference type="Proteomes" id="UP000051992"/>
    </source>
</evidence>
<dbReference type="Pfam" id="PF00702">
    <property type="entry name" value="Hydrolase"/>
    <property type="match status" value="1"/>
</dbReference>
<evidence type="ECO:0000259" key="13">
    <source>
        <dbReference type="Pfam" id="PF00122"/>
    </source>
</evidence>
<dbReference type="InterPro" id="IPR051014">
    <property type="entry name" value="Cation_Transport_ATPase_IB"/>
</dbReference>
<evidence type="ECO:0000256" key="10">
    <source>
        <dbReference type="ARBA" id="ARBA00039103"/>
    </source>
</evidence>
<comment type="similarity">
    <text evidence="2 12">Belongs to the cation transport ATPase (P-type) (TC 3.A.3) family. Type IB subfamily.</text>
</comment>
<gene>
    <name evidence="15" type="primary">cadA</name>
    <name evidence="14" type="ORF">IV50_GL000568</name>
    <name evidence="15" type="ORF">NCTC13645_00258</name>
</gene>
<dbReference type="Gene3D" id="3.40.1110.10">
    <property type="entry name" value="Calcium-transporting ATPase, cytoplasmic domain N"/>
    <property type="match status" value="1"/>
</dbReference>
<dbReference type="PANTHER" id="PTHR48085">
    <property type="entry name" value="CADMIUM/ZINC-TRANSPORTING ATPASE HMA2-RELATED"/>
    <property type="match status" value="1"/>
</dbReference>
<dbReference type="SUPFAM" id="SSF81653">
    <property type="entry name" value="Calcium ATPase, transduction domain A"/>
    <property type="match status" value="1"/>
</dbReference>
<dbReference type="InterPro" id="IPR018303">
    <property type="entry name" value="ATPase_P-typ_P_site"/>
</dbReference>
<reference evidence="14 16" key="1">
    <citation type="journal article" date="2015" name="Genome Announc.">
        <title>Expanding the biotechnology potential of lactobacilli through comparative genomics of 213 strains and associated genera.</title>
        <authorList>
            <person name="Sun Z."/>
            <person name="Harris H.M."/>
            <person name="McCann A."/>
            <person name="Guo C."/>
            <person name="Argimon S."/>
            <person name="Zhang W."/>
            <person name="Yang X."/>
            <person name="Jeffery I.B."/>
            <person name="Cooney J.C."/>
            <person name="Kagawa T.F."/>
            <person name="Liu W."/>
            <person name="Song Y."/>
            <person name="Salvetti E."/>
            <person name="Wrobel A."/>
            <person name="Rasinkangas P."/>
            <person name="Parkhill J."/>
            <person name="Rea M.C."/>
            <person name="O'Sullivan O."/>
            <person name="Ritari J."/>
            <person name="Douillard F.P."/>
            <person name="Paul Ross R."/>
            <person name="Yang R."/>
            <person name="Briner A.E."/>
            <person name="Felis G.E."/>
            <person name="de Vos W.M."/>
            <person name="Barrangou R."/>
            <person name="Klaenhammer T.R."/>
            <person name="Caufield P.W."/>
            <person name="Cui Y."/>
            <person name="Zhang H."/>
            <person name="O'Toole P.W."/>
        </authorList>
    </citation>
    <scope>NUCLEOTIDE SEQUENCE [LARGE SCALE GENOMIC DNA]</scope>
    <source>
        <strain evidence="14 16">DSM 20410</strain>
    </source>
</reference>
<dbReference type="InterPro" id="IPR059000">
    <property type="entry name" value="ATPase_P-type_domA"/>
</dbReference>
<feature type="transmembrane region" description="Helical" evidence="12">
    <location>
        <begin position="278"/>
        <end position="303"/>
    </location>
</feature>
<dbReference type="Pfam" id="PF00122">
    <property type="entry name" value="E1-E2_ATPase"/>
    <property type="match status" value="1"/>
</dbReference>
<keyword evidence="12" id="KW-1003">Cell membrane</keyword>
<evidence type="ECO:0000256" key="1">
    <source>
        <dbReference type="ARBA" id="ARBA00004651"/>
    </source>
</evidence>
<dbReference type="GO" id="GO:0016887">
    <property type="term" value="F:ATP hydrolysis activity"/>
    <property type="evidence" value="ECO:0007669"/>
    <property type="project" value="InterPro"/>
</dbReference>
<evidence type="ECO:0000256" key="6">
    <source>
        <dbReference type="ARBA" id="ARBA00022967"/>
    </source>
</evidence>
<dbReference type="AlphaFoldDB" id="A0A0R2H823"/>
<evidence type="ECO:0000313" key="14">
    <source>
        <dbReference type="EMBL" id="KRN46300.1"/>
    </source>
</evidence>
<feature type="domain" description="P-type ATPase A" evidence="13">
    <location>
        <begin position="128"/>
        <end position="227"/>
    </location>
</feature>
<dbReference type="OrthoDB" id="9813266at2"/>
<dbReference type="InterPro" id="IPR027256">
    <property type="entry name" value="P-typ_ATPase_IB"/>
</dbReference>
<keyword evidence="8" id="KW-0813">Transport</keyword>
<evidence type="ECO:0000256" key="11">
    <source>
        <dbReference type="ARBA" id="ARBA00049338"/>
    </source>
</evidence>
<dbReference type="InterPro" id="IPR044492">
    <property type="entry name" value="P_typ_ATPase_HD_dom"/>
</dbReference>
<evidence type="ECO:0000256" key="8">
    <source>
        <dbReference type="ARBA" id="ARBA00023065"/>
    </source>
</evidence>
<dbReference type="PATRIC" id="fig|1629.5.peg.572"/>
<feature type="transmembrane region" description="Helical" evidence="12">
    <location>
        <begin position="46"/>
        <end position="65"/>
    </location>
</feature>
<comment type="catalytic activity">
    <reaction evidence="11">
        <text>Cd(2+)(in) + ATP + H2O = Cd(2+)(out) + ADP + phosphate + H(+)</text>
        <dbReference type="Rhea" id="RHEA:12132"/>
        <dbReference type="ChEBI" id="CHEBI:15377"/>
        <dbReference type="ChEBI" id="CHEBI:15378"/>
        <dbReference type="ChEBI" id="CHEBI:30616"/>
        <dbReference type="ChEBI" id="CHEBI:43474"/>
        <dbReference type="ChEBI" id="CHEBI:48775"/>
        <dbReference type="ChEBI" id="CHEBI:456216"/>
        <dbReference type="EC" id="7.2.2.21"/>
    </reaction>
</comment>
<evidence type="ECO:0000256" key="12">
    <source>
        <dbReference type="RuleBase" id="RU362081"/>
    </source>
</evidence>
<dbReference type="GO" id="GO:0005524">
    <property type="term" value="F:ATP binding"/>
    <property type="evidence" value="ECO:0007669"/>
    <property type="project" value="UniProtKB-UniRule"/>
</dbReference>
<sequence length="627" mass="66975">MENTQNTKPQSSLHLTEEQKKKALLLGASVVLGMMAYMLSEGYLQLTLYLVAYLLAGGNVLWHALKSCAHGDFFDENTLMSIATIGALILGQYPEAIAVMLFFEIGELIEETAVDRSKRSISDLVAIKPEYANVKDGDNFKQVAPEAVKVGDTLLIKPGEKIPVDAVVTDGQSSLNTAALTGESLPRRVATGDDVLSGSINIDGTLTVAVTNAYTDSTVAKILDLVENSDSHKAETEKFITKFARIYTPIIVLVAVLLAIIPPLFFGQEWSTWVQRALVFLVISCPCALVLSVPLAFFAGLGATSKNGVLIKGSNYLEALNDVTTVVFDKTGTLTKGSFSVTKLIPANDVNENDLLGYTAAVEQNSTHPIARSIVNSYTGDLNQYQVTESTETSGRGIQATVNGHKVSIGNEKAMADLNINHVELDPTGTTILVAVDGKFWGSIIVADEPKADAKAAISQIHDLGLQTVMLTGDNHAVGTTVASELGIDKAVTNLLPADKVTQITELQFNNENPQKVAFVGDGINDAPVLVKADVGMAMGALGSDAAVEAADMIIMDDKPSRISTTINIAKYTRKIVLQNIIFALSVKTIFLLLGAFGLANMWEAVFADVGVTALAVLNSMRILRQK</sequence>
<dbReference type="InterPro" id="IPR023214">
    <property type="entry name" value="HAD_sf"/>
</dbReference>
<keyword evidence="9 12" id="KW-0472">Membrane</keyword>
<dbReference type="InterPro" id="IPR008250">
    <property type="entry name" value="ATPase_P-typ_transduc_dom_A_sf"/>
</dbReference>
<keyword evidence="3" id="KW-0104">Cadmium</keyword>
<dbReference type="EMBL" id="UHIV01000001">
    <property type="protein sequence ID" value="SUP52373.1"/>
    <property type="molecule type" value="Genomic_DNA"/>
</dbReference>
<evidence type="ECO:0000256" key="9">
    <source>
        <dbReference type="ARBA" id="ARBA00023136"/>
    </source>
</evidence>
<dbReference type="FunFam" id="2.70.150.10:FF:000002">
    <property type="entry name" value="Copper-transporting ATPase 1, putative"/>
    <property type="match status" value="1"/>
</dbReference>
<dbReference type="STRING" id="1629.IV50_GL000568"/>
<dbReference type="SFLD" id="SFLDS00003">
    <property type="entry name" value="Haloacid_Dehalogenase"/>
    <property type="match status" value="1"/>
</dbReference>
<dbReference type="EMBL" id="JQBM01000002">
    <property type="protein sequence ID" value="KRN46300.1"/>
    <property type="molecule type" value="Genomic_DNA"/>
</dbReference>
<dbReference type="Gene3D" id="2.70.150.10">
    <property type="entry name" value="Calcium-transporting ATPase, cytoplasmic transduction domain A"/>
    <property type="match status" value="1"/>
</dbReference>
<dbReference type="SFLD" id="SFLDG00002">
    <property type="entry name" value="C1.7:_P-type_atpase_like"/>
    <property type="match status" value="1"/>
</dbReference>
<dbReference type="NCBIfam" id="TIGR01512">
    <property type="entry name" value="ATPase-IB2_Cd"/>
    <property type="match status" value="1"/>
</dbReference>
<feature type="transmembrane region" description="Helical" evidence="12">
    <location>
        <begin position="606"/>
        <end position="624"/>
    </location>
</feature>
<dbReference type="PROSITE" id="PS00154">
    <property type="entry name" value="ATPASE_E1_E2"/>
    <property type="match status" value="1"/>
</dbReference>
<dbReference type="Proteomes" id="UP000254621">
    <property type="component" value="Unassembled WGS sequence"/>
</dbReference>
<keyword evidence="12" id="KW-0547">Nucleotide-binding</keyword>
<keyword evidence="16" id="KW-1185">Reference proteome</keyword>
<dbReference type="GO" id="GO:0008551">
    <property type="term" value="F:P-type cadmium transporter activity"/>
    <property type="evidence" value="ECO:0007669"/>
    <property type="project" value="UniProtKB-EC"/>
</dbReference>
<dbReference type="EC" id="7.2.2.21" evidence="10"/>
<keyword evidence="7 12" id="KW-1133">Transmembrane helix</keyword>
<evidence type="ECO:0000256" key="4">
    <source>
        <dbReference type="ARBA" id="ARBA00022692"/>
    </source>
</evidence>
<feature type="transmembrane region" description="Helical" evidence="12">
    <location>
        <begin position="581"/>
        <end position="600"/>
    </location>
</feature>
<dbReference type="SFLD" id="SFLDF00027">
    <property type="entry name" value="p-type_atpase"/>
    <property type="match status" value="1"/>
</dbReference>
<proteinExistence type="inferred from homology"/>
<dbReference type="Gene3D" id="3.40.50.1000">
    <property type="entry name" value="HAD superfamily/HAD-like"/>
    <property type="match status" value="1"/>
</dbReference>
<comment type="subcellular location">
    <subcellularLocation>
        <location evidence="1">Cell membrane</location>
        <topology evidence="1">Multi-pass membrane protein</topology>
    </subcellularLocation>
</comment>
<dbReference type="GO" id="GO:0046872">
    <property type="term" value="F:metal ion binding"/>
    <property type="evidence" value="ECO:0007669"/>
    <property type="project" value="UniProtKB-KW"/>
</dbReference>
<evidence type="ECO:0000256" key="5">
    <source>
        <dbReference type="ARBA" id="ARBA00022723"/>
    </source>
</evidence>
<reference evidence="15 17" key="2">
    <citation type="submission" date="2018-06" db="EMBL/GenBank/DDBJ databases">
        <authorList>
            <consortium name="Pathogen Informatics"/>
            <person name="Doyle S."/>
        </authorList>
    </citation>
    <scope>NUCLEOTIDE SEQUENCE [LARGE SCALE GENOMIC DNA]</scope>
    <source>
        <strain evidence="15 17">NCTC13645</strain>
    </source>
</reference>